<dbReference type="EC" id="6.1.1.20" evidence="13"/>
<evidence type="ECO:0000256" key="3">
    <source>
        <dbReference type="ARBA" id="ARBA00011209"/>
    </source>
</evidence>
<evidence type="ECO:0000313" key="15">
    <source>
        <dbReference type="EMBL" id="MBB6482081.1"/>
    </source>
</evidence>
<keyword evidence="10 13" id="KW-0648">Protein biosynthesis</keyword>
<evidence type="ECO:0000256" key="7">
    <source>
        <dbReference type="ARBA" id="ARBA00022741"/>
    </source>
</evidence>
<comment type="caution">
    <text evidence="15">The sequence shown here is derived from an EMBL/GenBank/DDBJ whole genome shotgun (WGS) entry which is preliminary data.</text>
</comment>
<keyword evidence="9 13" id="KW-0460">Magnesium</keyword>
<dbReference type="EMBL" id="JACHGJ010000009">
    <property type="protein sequence ID" value="MBB6482081.1"/>
    <property type="molecule type" value="Genomic_DNA"/>
</dbReference>
<keyword evidence="4 13" id="KW-0963">Cytoplasm</keyword>
<dbReference type="NCBIfam" id="TIGR00468">
    <property type="entry name" value="pheS"/>
    <property type="match status" value="1"/>
</dbReference>
<dbReference type="GO" id="GO:0006432">
    <property type="term" value="P:phenylalanyl-tRNA aminoacylation"/>
    <property type="evidence" value="ECO:0007669"/>
    <property type="project" value="UniProtKB-UniRule"/>
</dbReference>
<dbReference type="SUPFAM" id="SSF55681">
    <property type="entry name" value="Class II aaRS and biotin synthetases"/>
    <property type="match status" value="1"/>
</dbReference>
<comment type="similarity">
    <text evidence="2 13">Belongs to the class-II aminoacyl-tRNA synthetase family. Phe-tRNA synthetase alpha subunit type 1 subfamily.</text>
</comment>
<dbReference type="PANTHER" id="PTHR11538">
    <property type="entry name" value="PHENYLALANYL-TRNA SYNTHETASE"/>
    <property type="match status" value="1"/>
</dbReference>
<proteinExistence type="inferred from homology"/>
<evidence type="ECO:0000256" key="4">
    <source>
        <dbReference type="ARBA" id="ARBA00022490"/>
    </source>
</evidence>
<evidence type="ECO:0000256" key="9">
    <source>
        <dbReference type="ARBA" id="ARBA00022842"/>
    </source>
</evidence>
<dbReference type="GO" id="GO:0005737">
    <property type="term" value="C:cytoplasm"/>
    <property type="evidence" value="ECO:0007669"/>
    <property type="project" value="UniProtKB-SubCell"/>
</dbReference>
<evidence type="ECO:0000313" key="16">
    <source>
        <dbReference type="Proteomes" id="UP000587760"/>
    </source>
</evidence>
<dbReference type="GO" id="GO:0004826">
    <property type="term" value="F:phenylalanine-tRNA ligase activity"/>
    <property type="evidence" value="ECO:0007669"/>
    <property type="project" value="UniProtKB-UniRule"/>
</dbReference>
<dbReference type="InterPro" id="IPR002319">
    <property type="entry name" value="Phenylalanyl-tRNA_Synthase"/>
</dbReference>
<evidence type="ECO:0000256" key="8">
    <source>
        <dbReference type="ARBA" id="ARBA00022840"/>
    </source>
</evidence>
<dbReference type="GO" id="GO:0000287">
    <property type="term" value="F:magnesium ion binding"/>
    <property type="evidence" value="ECO:0007669"/>
    <property type="project" value="UniProtKB-UniRule"/>
</dbReference>
<dbReference type="HAMAP" id="MF_00281">
    <property type="entry name" value="Phe_tRNA_synth_alpha1"/>
    <property type="match status" value="1"/>
</dbReference>
<dbReference type="InterPro" id="IPR010978">
    <property type="entry name" value="tRNA-bd_arm"/>
</dbReference>
<dbReference type="Proteomes" id="UP000587760">
    <property type="component" value="Unassembled WGS sequence"/>
</dbReference>
<feature type="domain" description="Aminoacyl-transfer RNA synthetases class-II family profile" evidence="14">
    <location>
        <begin position="109"/>
        <end position="323"/>
    </location>
</feature>
<keyword evidence="7 13" id="KW-0547">Nucleotide-binding</keyword>
<evidence type="ECO:0000256" key="13">
    <source>
        <dbReference type="HAMAP-Rule" id="MF_00281"/>
    </source>
</evidence>
<keyword evidence="11 13" id="KW-0030">Aminoacyl-tRNA synthetase</keyword>
<evidence type="ECO:0000256" key="6">
    <source>
        <dbReference type="ARBA" id="ARBA00022723"/>
    </source>
</evidence>
<dbReference type="CDD" id="cd00496">
    <property type="entry name" value="PheRS_alpha_core"/>
    <property type="match status" value="1"/>
</dbReference>
<dbReference type="Pfam" id="PF02912">
    <property type="entry name" value="Phe_tRNA-synt_N"/>
    <property type="match status" value="1"/>
</dbReference>
<keyword evidence="8 13" id="KW-0067">ATP-binding</keyword>
<dbReference type="RefSeq" id="WP_184748315.1">
    <property type="nucleotide sequence ID" value="NZ_JACHGJ010000009.1"/>
</dbReference>
<evidence type="ECO:0000256" key="12">
    <source>
        <dbReference type="ARBA" id="ARBA00049255"/>
    </source>
</evidence>
<dbReference type="Pfam" id="PF01409">
    <property type="entry name" value="tRNA-synt_2d"/>
    <property type="match status" value="1"/>
</dbReference>
<dbReference type="AlphaFoldDB" id="A0A841RFB6"/>
<dbReference type="GO" id="GO:0000049">
    <property type="term" value="F:tRNA binding"/>
    <property type="evidence" value="ECO:0007669"/>
    <property type="project" value="InterPro"/>
</dbReference>
<feature type="binding site" evidence="13">
    <location>
        <position position="259"/>
    </location>
    <ligand>
        <name>Mg(2+)</name>
        <dbReference type="ChEBI" id="CHEBI:18420"/>
        <note>shared with beta subunit</note>
    </ligand>
</feature>
<evidence type="ECO:0000256" key="2">
    <source>
        <dbReference type="ARBA" id="ARBA00010207"/>
    </source>
</evidence>
<dbReference type="PROSITE" id="PS50862">
    <property type="entry name" value="AA_TRNA_LIGASE_II"/>
    <property type="match status" value="1"/>
</dbReference>
<keyword evidence="5 13" id="KW-0436">Ligase</keyword>
<evidence type="ECO:0000259" key="14">
    <source>
        <dbReference type="PROSITE" id="PS50862"/>
    </source>
</evidence>
<reference evidence="15 16" key="1">
    <citation type="submission" date="2020-08" db="EMBL/GenBank/DDBJ databases">
        <title>Genomic Encyclopedia of Type Strains, Phase IV (KMG-IV): sequencing the most valuable type-strain genomes for metagenomic binning, comparative biology and taxonomic classification.</title>
        <authorList>
            <person name="Goeker M."/>
        </authorList>
    </citation>
    <scope>NUCLEOTIDE SEQUENCE [LARGE SCALE GENOMIC DNA]</scope>
    <source>
        <strain evidence="15 16">DSM 2461</strain>
    </source>
</reference>
<organism evidence="15 16">
    <name type="scientific">Spirochaeta isovalerica</name>
    <dbReference type="NCBI Taxonomy" id="150"/>
    <lineage>
        <taxon>Bacteria</taxon>
        <taxon>Pseudomonadati</taxon>
        <taxon>Spirochaetota</taxon>
        <taxon>Spirochaetia</taxon>
        <taxon>Spirochaetales</taxon>
        <taxon>Spirochaetaceae</taxon>
        <taxon>Spirochaeta</taxon>
    </lineage>
</organism>
<comment type="subcellular location">
    <subcellularLocation>
        <location evidence="1 13">Cytoplasm</location>
    </subcellularLocation>
</comment>
<keyword evidence="6 13" id="KW-0479">Metal-binding</keyword>
<evidence type="ECO:0000256" key="11">
    <source>
        <dbReference type="ARBA" id="ARBA00023146"/>
    </source>
</evidence>
<name>A0A841RFB6_9SPIO</name>
<dbReference type="Gene3D" id="3.30.930.10">
    <property type="entry name" value="Bira Bifunctional Protein, Domain 2"/>
    <property type="match status" value="1"/>
</dbReference>
<comment type="subunit">
    <text evidence="3 13">Tetramer of two alpha and two beta subunits.</text>
</comment>
<keyword evidence="16" id="KW-1185">Reference proteome</keyword>
<comment type="cofactor">
    <cofactor evidence="13">
        <name>Mg(2+)</name>
        <dbReference type="ChEBI" id="CHEBI:18420"/>
    </cofactor>
    <text evidence="13">Binds 2 magnesium ions per tetramer.</text>
</comment>
<evidence type="ECO:0000256" key="1">
    <source>
        <dbReference type="ARBA" id="ARBA00004496"/>
    </source>
</evidence>
<dbReference type="InterPro" id="IPR004188">
    <property type="entry name" value="Phe-tRNA_ligase_II_N"/>
</dbReference>
<gene>
    <name evidence="13" type="primary">pheS</name>
    <name evidence="15" type="ORF">HNR50_003769</name>
</gene>
<evidence type="ECO:0000256" key="10">
    <source>
        <dbReference type="ARBA" id="ARBA00022917"/>
    </source>
</evidence>
<protein>
    <recommendedName>
        <fullName evidence="13">Phenylalanine--tRNA ligase alpha subunit</fullName>
        <ecNumber evidence="13">6.1.1.20</ecNumber>
    </recommendedName>
    <alternativeName>
        <fullName evidence="13">Phenylalanyl-tRNA synthetase alpha subunit</fullName>
        <shortName evidence="13">PheRS</shortName>
    </alternativeName>
</protein>
<dbReference type="SUPFAM" id="SSF46589">
    <property type="entry name" value="tRNA-binding arm"/>
    <property type="match status" value="1"/>
</dbReference>
<sequence length="347" mass="39397">MLQKLEELIVEFRSAIGEVDKKASLFDLKAEYLGKKGKLNLILKSLKDAAPEDRKELGIRSNNYKIEIQDSIDKKLAQLEIDEINEKLEKNWQDITLRDSVRDLGMNSAGYHPVTIIQREIEDIFLSMGFDILDGPHIEDEFHNFEALNIPATHPARDMQDTFWFKDMEHLLRTHTSTIQVRGMEAHKPPFKFVGPGKVFRSEALDASHEAVFHQLEGMMVGENISVSNLIFFMKTLLSEIFKKDVNVRLRPGFFPFVEPGFELDIECLICGGKGCSVCKQTGWVELLPCGMTHPNVLKAGGVDTDKYNGFAFGLGLDRLVMMRYGIDDIRHLHSGNLAFASQFKAY</sequence>
<evidence type="ECO:0000256" key="5">
    <source>
        <dbReference type="ARBA" id="ARBA00022598"/>
    </source>
</evidence>
<dbReference type="InterPro" id="IPR022911">
    <property type="entry name" value="Phe_tRNA_ligase_alpha1_bac"/>
</dbReference>
<dbReference type="InterPro" id="IPR006195">
    <property type="entry name" value="aa-tRNA-synth_II"/>
</dbReference>
<dbReference type="InterPro" id="IPR045864">
    <property type="entry name" value="aa-tRNA-synth_II/BPL/LPL"/>
</dbReference>
<dbReference type="FunFam" id="3.30.930.10:FF:000089">
    <property type="entry name" value="Phenylalanine--tRNA ligase alpha subunit"/>
    <property type="match status" value="1"/>
</dbReference>
<dbReference type="PANTHER" id="PTHR11538:SF41">
    <property type="entry name" value="PHENYLALANINE--TRNA LIGASE, MITOCHONDRIAL"/>
    <property type="match status" value="1"/>
</dbReference>
<dbReference type="GO" id="GO:0005524">
    <property type="term" value="F:ATP binding"/>
    <property type="evidence" value="ECO:0007669"/>
    <property type="project" value="UniProtKB-UniRule"/>
</dbReference>
<comment type="catalytic activity">
    <reaction evidence="12 13">
        <text>tRNA(Phe) + L-phenylalanine + ATP = L-phenylalanyl-tRNA(Phe) + AMP + diphosphate + H(+)</text>
        <dbReference type="Rhea" id="RHEA:19413"/>
        <dbReference type="Rhea" id="RHEA-COMP:9668"/>
        <dbReference type="Rhea" id="RHEA-COMP:9699"/>
        <dbReference type="ChEBI" id="CHEBI:15378"/>
        <dbReference type="ChEBI" id="CHEBI:30616"/>
        <dbReference type="ChEBI" id="CHEBI:33019"/>
        <dbReference type="ChEBI" id="CHEBI:58095"/>
        <dbReference type="ChEBI" id="CHEBI:78442"/>
        <dbReference type="ChEBI" id="CHEBI:78531"/>
        <dbReference type="ChEBI" id="CHEBI:456215"/>
        <dbReference type="EC" id="6.1.1.20"/>
    </reaction>
</comment>
<accession>A0A841RFB6</accession>
<dbReference type="InterPro" id="IPR004529">
    <property type="entry name" value="Phe-tRNA-synth_IIc_asu"/>
</dbReference>